<keyword evidence="9 11" id="KW-1133">Transmembrane helix</keyword>
<evidence type="ECO:0000256" key="6">
    <source>
        <dbReference type="ARBA" id="ARBA00022679"/>
    </source>
</evidence>
<dbReference type="InterPro" id="IPR033463">
    <property type="entry name" value="sCache_3"/>
</dbReference>
<dbReference type="GO" id="GO:0004673">
    <property type="term" value="F:protein histidine kinase activity"/>
    <property type="evidence" value="ECO:0007669"/>
    <property type="project" value="UniProtKB-EC"/>
</dbReference>
<evidence type="ECO:0000256" key="8">
    <source>
        <dbReference type="ARBA" id="ARBA00022777"/>
    </source>
</evidence>
<keyword evidence="10 11" id="KW-0472">Membrane</keyword>
<dbReference type="PANTHER" id="PTHR45436:SF5">
    <property type="entry name" value="SENSOR HISTIDINE KINASE TRCS"/>
    <property type="match status" value="1"/>
</dbReference>
<keyword evidence="14" id="KW-1185">Reference proteome</keyword>
<comment type="caution">
    <text evidence="13">The sequence shown here is derived from an EMBL/GenBank/DDBJ whole genome shotgun (WGS) entry which is preliminary data.</text>
</comment>
<evidence type="ECO:0000256" key="7">
    <source>
        <dbReference type="ARBA" id="ARBA00022692"/>
    </source>
</evidence>
<keyword evidence="7 11" id="KW-0812">Transmembrane</keyword>
<dbReference type="SUPFAM" id="SSF55874">
    <property type="entry name" value="ATPase domain of HSP90 chaperone/DNA topoisomerase II/histidine kinase"/>
    <property type="match status" value="1"/>
</dbReference>
<dbReference type="InterPro" id="IPR005467">
    <property type="entry name" value="His_kinase_dom"/>
</dbReference>
<evidence type="ECO:0000256" key="11">
    <source>
        <dbReference type="SAM" id="Phobius"/>
    </source>
</evidence>
<dbReference type="InterPro" id="IPR000014">
    <property type="entry name" value="PAS"/>
</dbReference>
<evidence type="ECO:0000256" key="10">
    <source>
        <dbReference type="ARBA" id="ARBA00023136"/>
    </source>
</evidence>
<dbReference type="STRING" id="187330.AMS58_15175"/>
<feature type="transmembrane region" description="Helical" evidence="11">
    <location>
        <begin position="24"/>
        <end position="44"/>
    </location>
</feature>
<dbReference type="Gene3D" id="3.30.450.20">
    <property type="entry name" value="PAS domain"/>
    <property type="match status" value="2"/>
</dbReference>
<dbReference type="GO" id="GO:0005886">
    <property type="term" value="C:plasma membrane"/>
    <property type="evidence" value="ECO:0007669"/>
    <property type="project" value="UniProtKB-SubCell"/>
</dbReference>
<evidence type="ECO:0000256" key="5">
    <source>
        <dbReference type="ARBA" id="ARBA00022553"/>
    </source>
</evidence>
<gene>
    <name evidence="13" type="ORF">ADS77_10755</name>
</gene>
<dbReference type="PANTHER" id="PTHR45436">
    <property type="entry name" value="SENSOR HISTIDINE KINASE YKOH"/>
    <property type="match status" value="1"/>
</dbReference>
<dbReference type="Pfam" id="PF14689">
    <property type="entry name" value="SPOB_a"/>
    <property type="match status" value="1"/>
</dbReference>
<keyword evidence="6" id="KW-0808">Transferase</keyword>
<evidence type="ECO:0000259" key="12">
    <source>
        <dbReference type="PROSITE" id="PS50109"/>
    </source>
</evidence>
<dbReference type="Gene3D" id="3.30.565.10">
    <property type="entry name" value="Histidine kinase-like ATPase, C-terminal domain"/>
    <property type="match status" value="1"/>
</dbReference>
<dbReference type="EC" id="2.7.13.3" evidence="3"/>
<evidence type="ECO:0000256" key="2">
    <source>
        <dbReference type="ARBA" id="ARBA00004651"/>
    </source>
</evidence>
<dbReference type="PROSITE" id="PS50109">
    <property type="entry name" value="HIS_KIN"/>
    <property type="match status" value="1"/>
</dbReference>
<keyword evidence="5" id="KW-0597">Phosphoprotein</keyword>
<dbReference type="SMART" id="SM00387">
    <property type="entry name" value="HATPase_c"/>
    <property type="match status" value="1"/>
</dbReference>
<dbReference type="GO" id="GO:0000160">
    <property type="term" value="P:phosphorelay signal transduction system"/>
    <property type="evidence" value="ECO:0007669"/>
    <property type="project" value="TreeGrafter"/>
</dbReference>
<dbReference type="AlphaFoldDB" id="A0A0N0LZQ5"/>
<organism evidence="13 14">
    <name type="scientific">Pseudoalteromonas porphyrae</name>
    <dbReference type="NCBI Taxonomy" id="187330"/>
    <lineage>
        <taxon>Bacteria</taxon>
        <taxon>Pseudomonadati</taxon>
        <taxon>Pseudomonadota</taxon>
        <taxon>Gammaproteobacteria</taxon>
        <taxon>Alteromonadales</taxon>
        <taxon>Pseudoalteromonadaceae</taxon>
        <taxon>Pseudoalteromonas</taxon>
    </lineage>
</organism>
<feature type="transmembrane region" description="Helical" evidence="11">
    <location>
        <begin position="186"/>
        <end position="205"/>
    </location>
</feature>
<dbReference type="InterPro" id="IPR050428">
    <property type="entry name" value="TCS_sensor_his_kinase"/>
</dbReference>
<protein>
    <recommendedName>
        <fullName evidence="3">histidine kinase</fullName>
        <ecNumber evidence="3">2.7.13.3</ecNumber>
    </recommendedName>
</protein>
<dbReference type="RefSeq" id="WP_054454393.1">
    <property type="nucleotide sequence ID" value="NZ_LHPH01000010.1"/>
</dbReference>
<evidence type="ECO:0000256" key="3">
    <source>
        <dbReference type="ARBA" id="ARBA00012438"/>
    </source>
</evidence>
<keyword evidence="4" id="KW-1003">Cell membrane</keyword>
<evidence type="ECO:0000256" key="4">
    <source>
        <dbReference type="ARBA" id="ARBA00022475"/>
    </source>
</evidence>
<dbReference type="OrthoDB" id="9792686at2"/>
<keyword evidence="8 13" id="KW-0418">Kinase</keyword>
<evidence type="ECO:0000256" key="1">
    <source>
        <dbReference type="ARBA" id="ARBA00000085"/>
    </source>
</evidence>
<evidence type="ECO:0000313" key="14">
    <source>
        <dbReference type="Proteomes" id="UP000037848"/>
    </source>
</evidence>
<name>A0A0N0LZQ5_9GAMM</name>
<comment type="catalytic activity">
    <reaction evidence="1">
        <text>ATP + protein L-histidine = ADP + protein N-phospho-L-histidine.</text>
        <dbReference type="EC" id="2.7.13.3"/>
    </reaction>
</comment>
<dbReference type="PATRIC" id="fig|187330.3.peg.4267"/>
<dbReference type="SMART" id="SM00091">
    <property type="entry name" value="PAS"/>
    <property type="match status" value="1"/>
</dbReference>
<dbReference type="InterPro" id="IPR003594">
    <property type="entry name" value="HATPase_dom"/>
</dbReference>
<dbReference type="SUPFAM" id="SSF103190">
    <property type="entry name" value="Sensory domain-like"/>
    <property type="match status" value="1"/>
</dbReference>
<dbReference type="Proteomes" id="UP000037848">
    <property type="component" value="Unassembled WGS sequence"/>
</dbReference>
<dbReference type="InterPro" id="IPR004358">
    <property type="entry name" value="Sig_transdc_His_kin-like_C"/>
</dbReference>
<dbReference type="InterPro" id="IPR029151">
    <property type="entry name" value="Sensor-like_sf"/>
</dbReference>
<dbReference type="InterPro" id="IPR039506">
    <property type="entry name" value="SPOB_a"/>
</dbReference>
<accession>A0A0N0LZQ5</accession>
<dbReference type="Gene3D" id="1.10.287.130">
    <property type="match status" value="1"/>
</dbReference>
<evidence type="ECO:0000256" key="9">
    <source>
        <dbReference type="ARBA" id="ARBA00022989"/>
    </source>
</evidence>
<dbReference type="Pfam" id="PF17203">
    <property type="entry name" value="sCache_3_2"/>
    <property type="match status" value="1"/>
</dbReference>
<dbReference type="EMBL" id="LHPH01000010">
    <property type="protein sequence ID" value="KPH63171.1"/>
    <property type="molecule type" value="Genomic_DNA"/>
</dbReference>
<evidence type="ECO:0000313" key="13">
    <source>
        <dbReference type="EMBL" id="KPH63171.1"/>
    </source>
</evidence>
<dbReference type="PRINTS" id="PR00344">
    <property type="entry name" value="BCTRLSENSOR"/>
</dbReference>
<comment type="subcellular location">
    <subcellularLocation>
        <location evidence="2">Cell membrane</location>
        <topology evidence="2">Multi-pass membrane protein</topology>
    </subcellularLocation>
</comment>
<feature type="domain" description="Histidine kinase" evidence="12">
    <location>
        <begin position="326"/>
        <end position="540"/>
    </location>
</feature>
<dbReference type="Pfam" id="PF02518">
    <property type="entry name" value="HATPase_c"/>
    <property type="match status" value="1"/>
</dbReference>
<proteinExistence type="predicted"/>
<dbReference type="InterPro" id="IPR036890">
    <property type="entry name" value="HATPase_C_sf"/>
</dbReference>
<sequence length="540" mass="59265">MKYTKKLNPLQSMVKKPKRLETRLIIWVTGLCVLQALMFGGLVYQITAQSLNDHIGDKALAVATSIAASNNVVQALNNPQKLTAINQEIENLRQLTGADFIVIGDKNAHRVVHPDSNKLGKRMVGGDSQAALQGERYISIAKGSLGESIRGKVPVYDAQGDIIGLVSVGFLVQSIEPLIQERIVEVMIWGVLLVILSIIAAVLIGRRVRNAIFGLQPDEIARLFSEQDAILNTMRSGVIALDPDGRVRKLTQRACEILDKPTACINQDLMLSDLLPEHAEFLLRNQRRKMVGFELFAADKRLVLSRFSLQVQGQADGILLTLRPADELEYLSQQLTKVQAFAELLRVQTHDYSNKLNLIGALIQMGKSDEAIELIGQESQGSQAQIHHLLEHIQDPVLAGLLVGKYHKARELNVTLELNPDSLLGAIARTEMLERVVSILGNLIDNAIDAAIRASNERTPYVRVTVDETSKTLLFDVEDSGFGVGDDHEVIFTPQYSSKAGAEHGIGLYLVKTNLDSCGGSLEIGESDLKGARLSVYIPK</sequence>
<reference evidence="13 14" key="1">
    <citation type="submission" date="2015-08" db="EMBL/GenBank/DDBJ databases">
        <title>Draft Genome Sequence of Pseudoalteromonas porphyrae UCD-SED14.</title>
        <authorList>
            <person name="Coil D.A."/>
            <person name="Jospin G."/>
            <person name="Lee R.D."/>
            <person name="Eisen J.A."/>
        </authorList>
    </citation>
    <scope>NUCLEOTIDE SEQUENCE [LARGE SCALE GENOMIC DNA]</scope>
    <source>
        <strain evidence="13 14">UCD-SED14</strain>
    </source>
</reference>